<gene>
    <name evidence="1" type="ORF">SDC9_61301</name>
</gene>
<accession>A0A644XGA9</accession>
<proteinExistence type="predicted"/>
<dbReference type="EMBL" id="VSSQ01002360">
    <property type="protein sequence ID" value="MPM14937.1"/>
    <property type="molecule type" value="Genomic_DNA"/>
</dbReference>
<dbReference type="AlphaFoldDB" id="A0A644XGA9"/>
<organism evidence="1">
    <name type="scientific">bioreactor metagenome</name>
    <dbReference type="NCBI Taxonomy" id="1076179"/>
    <lineage>
        <taxon>unclassified sequences</taxon>
        <taxon>metagenomes</taxon>
        <taxon>ecological metagenomes</taxon>
    </lineage>
</organism>
<evidence type="ECO:0000313" key="1">
    <source>
        <dbReference type="EMBL" id="MPM14937.1"/>
    </source>
</evidence>
<name>A0A644XGA9_9ZZZZ</name>
<comment type="caution">
    <text evidence="1">The sequence shown here is derived from an EMBL/GenBank/DDBJ whole genome shotgun (WGS) entry which is preliminary data.</text>
</comment>
<sequence>MREKVLGREQLAFELSKETELNEGYNFHQIRHAAAMKRAAELLNPTSGLSINDELNCGKLNAKFIQEIRVIIKSIF</sequence>
<protein>
    <submittedName>
        <fullName evidence="1">Uncharacterized protein</fullName>
    </submittedName>
</protein>
<reference evidence="1" key="1">
    <citation type="submission" date="2019-08" db="EMBL/GenBank/DDBJ databases">
        <authorList>
            <person name="Kucharzyk K."/>
            <person name="Murdoch R.W."/>
            <person name="Higgins S."/>
            <person name="Loffler F."/>
        </authorList>
    </citation>
    <scope>NUCLEOTIDE SEQUENCE</scope>
</reference>